<dbReference type="AlphaFoldDB" id="A0A5B9MKZ2"/>
<feature type="compositionally biased region" description="Pro residues" evidence="7">
    <location>
        <begin position="126"/>
        <end position="137"/>
    </location>
</feature>
<evidence type="ECO:0000259" key="8">
    <source>
        <dbReference type="SMART" id="SM00965"/>
    </source>
</evidence>
<evidence type="ECO:0000256" key="1">
    <source>
        <dbReference type="ARBA" id="ARBA00004370"/>
    </source>
</evidence>
<evidence type="ECO:0000256" key="2">
    <source>
        <dbReference type="ARBA" id="ARBA00022448"/>
    </source>
</evidence>
<dbReference type="Gene3D" id="3.30.1370.120">
    <property type="match status" value="1"/>
</dbReference>
<dbReference type="PRINTS" id="PR00811">
    <property type="entry name" value="BCTERIALGSPD"/>
</dbReference>
<dbReference type="PANTHER" id="PTHR30332:SF24">
    <property type="entry name" value="SECRETIN GSPD-RELATED"/>
    <property type="match status" value="1"/>
</dbReference>
<dbReference type="PANTHER" id="PTHR30332">
    <property type="entry name" value="PROBABLE GENERAL SECRETION PATHWAY PROTEIN D"/>
    <property type="match status" value="1"/>
</dbReference>
<dbReference type="SMART" id="SM00965">
    <property type="entry name" value="STN"/>
    <property type="match status" value="1"/>
</dbReference>
<dbReference type="Proteomes" id="UP000321353">
    <property type="component" value="Chromosome"/>
</dbReference>
<dbReference type="GO" id="GO:0009306">
    <property type="term" value="P:protein secretion"/>
    <property type="evidence" value="ECO:0007669"/>
    <property type="project" value="InterPro"/>
</dbReference>
<keyword evidence="10" id="KW-1185">Reference proteome</keyword>
<feature type="domain" description="Secretin/TonB short N-terminal" evidence="8">
    <location>
        <begin position="398"/>
        <end position="446"/>
    </location>
</feature>
<accession>A0A5B9MKZ2</accession>
<dbReference type="EMBL" id="CP036264">
    <property type="protein sequence ID" value="QEG00691.1"/>
    <property type="molecule type" value="Genomic_DNA"/>
</dbReference>
<proteinExistence type="inferred from homology"/>
<comment type="similarity">
    <text evidence="6">Belongs to the bacterial secretin family.</text>
</comment>
<evidence type="ECO:0000256" key="5">
    <source>
        <dbReference type="ARBA" id="ARBA00023237"/>
    </source>
</evidence>
<keyword evidence="3" id="KW-0732">Signal</keyword>
<gene>
    <name evidence="9" type="primary">pilQ_2</name>
    <name evidence="9" type="ORF">Mal15_47620</name>
</gene>
<reference evidence="9 10" key="1">
    <citation type="submission" date="2019-02" db="EMBL/GenBank/DDBJ databases">
        <title>Planctomycetal bacteria perform biofilm scaping via a novel small molecule.</title>
        <authorList>
            <person name="Jeske O."/>
            <person name="Boedeker C."/>
            <person name="Wiegand S."/>
            <person name="Breitling P."/>
            <person name="Kallscheuer N."/>
            <person name="Jogler M."/>
            <person name="Rohde M."/>
            <person name="Petersen J."/>
            <person name="Medema M.H."/>
            <person name="Surup F."/>
            <person name="Jogler C."/>
        </authorList>
    </citation>
    <scope>NUCLEOTIDE SEQUENCE [LARGE SCALE GENOMIC DNA]</scope>
    <source>
        <strain evidence="9 10">Mal15</strain>
    </source>
</reference>
<dbReference type="RefSeq" id="WP_147869886.1">
    <property type="nucleotide sequence ID" value="NZ_CP036264.1"/>
</dbReference>
<dbReference type="InterPro" id="IPR011662">
    <property type="entry name" value="Secretin/TonB_short_N"/>
</dbReference>
<feature type="region of interest" description="Disordered" evidence="7">
    <location>
        <begin position="170"/>
        <end position="222"/>
    </location>
</feature>
<sequence length="827" mass="88863">MLKLNPQPARFADSSPSPESDDGRRSGPPGIRAGRSASPRAVTPRWIVALLAVCMCGHAAAESPRRPAEGSFAAQIARSQLDAAIALGNMHALGRIDKASRLDSLYNAMIETERARIALRRSVAQPPSPQPPSPQPPSLAQKQPIASPVTIDPQASEDTAADREIQIAAYQDDGDTESGGGGQVVTLLRPTRHRLESSGEPSREAVSPEAIEDATTDQTRPRAMKLRADNVSPATTIQPAMATPIFPVTVGQPLIPAMPGGGGEAKFSDMLRQPPLVASPVTATTSTIKPANKPSLPAPAAVEAAAAEPAVKPAAPTAAEPHQHVADKPSTTAVPPAASGVPAASAGAPDASVAMQWPFALGGRETLPTPPSASDVTLSVDDVDVRTVLEMLAKGYGMNILVAPDVEGTVTANVTGLTPEQTLSSVARMTGLAIEREDNVILIYPKDNLPRESRQLRVFPLDFARSEDVEPTITGLLSPIGSAYSSKADELDHRRGRESIVVVDTPSVLAQVEQYLMQADQAPLQVMIEARVLEIELKDNMEHGVNFEAIFGGDFRVGGFRLTDNIATSTNPFYFAEISGTDLKALLTLLETTTDAKTLATPRVMVVNGQNAKIQVGQQLGFAVATVTQTSTIQDVRYLDTGVVLNVTPTISRDNRVLLQVKPKVSSGEINPDTLLPEETTREVETSVMLDNHQGMIVGGLIQEEDRVVIKKLPWLGDVKHVGKLFQRRETSRARTEIIVALIPHIVDPNIDGQCSIDDPMRNQIEWQRTENSLFNGPLNRECRPWEARLPDVTAEGPIHRDIDRQRNRHPYCKGCEPIKTSLLPIH</sequence>
<name>A0A5B9MKZ2_9BACT</name>
<comment type="subcellular location">
    <subcellularLocation>
        <location evidence="1">Membrane</location>
    </subcellularLocation>
</comment>
<dbReference type="InterPro" id="IPR038591">
    <property type="entry name" value="NolW-like_sf"/>
</dbReference>
<evidence type="ECO:0000256" key="3">
    <source>
        <dbReference type="ARBA" id="ARBA00022729"/>
    </source>
</evidence>
<keyword evidence="2" id="KW-0813">Transport</keyword>
<dbReference type="InterPro" id="IPR001775">
    <property type="entry name" value="GspD/PilQ"/>
</dbReference>
<dbReference type="Pfam" id="PF00263">
    <property type="entry name" value="Secretin"/>
    <property type="match status" value="1"/>
</dbReference>
<evidence type="ECO:0000313" key="10">
    <source>
        <dbReference type="Proteomes" id="UP000321353"/>
    </source>
</evidence>
<dbReference type="Gene3D" id="3.30.1370.130">
    <property type="match status" value="1"/>
</dbReference>
<keyword evidence="4" id="KW-0472">Membrane</keyword>
<dbReference type="GO" id="GO:0015627">
    <property type="term" value="C:type II protein secretion system complex"/>
    <property type="evidence" value="ECO:0007669"/>
    <property type="project" value="TreeGrafter"/>
</dbReference>
<dbReference type="GO" id="GO:0019867">
    <property type="term" value="C:outer membrane"/>
    <property type="evidence" value="ECO:0007669"/>
    <property type="project" value="InterPro"/>
</dbReference>
<protein>
    <submittedName>
        <fullName evidence="9">Type IV pilus biogenesis and competence protein PilQ</fullName>
    </submittedName>
</protein>
<evidence type="ECO:0000313" key="9">
    <source>
        <dbReference type="EMBL" id="QEG00691.1"/>
    </source>
</evidence>
<evidence type="ECO:0000256" key="7">
    <source>
        <dbReference type="SAM" id="MobiDB-lite"/>
    </source>
</evidence>
<organism evidence="9 10">
    <name type="scientific">Stieleria maiorica</name>
    <dbReference type="NCBI Taxonomy" id="2795974"/>
    <lineage>
        <taxon>Bacteria</taxon>
        <taxon>Pseudomonadati</taxon>
        <taxon>Planctomycetota</taxon>
        <taxon>Planctomycetia</taxon>
        <taxon>Pirellulales</taxon>
        <taxon>Pirellulaceae</taxon>
        <taxon>Stieleria</taxon>
    </lineage>
</organism>
<feature type="compositionally biased region" description="Low complexity" evidence="7">
    <location>
        <begin position="333"/>
        <end position="346"/>
    </location>
</feature>
<dbReference type="InterPro" id="IPR004846">
    <property type="entry name" value="T2SS/T3SS_dom"/>
</dbReference>
<feature type="region of interest" description="Disordered" evidence="7">
    <location>
        <begin position="312"/>
        <end position="346"/>
    </location>
</feature>
<evidence type="ECO:0000256" key="4">
    <source>
        <dbReference type="ARBA" id="ARBA00023136"/>
    </source>
</evidence>
<dbReference type="Pfam" id="PF07660">
    <property type="entry name" value="STN"/>
    <property type="match status" value="1"/>
</dbReference>
<feature type="compositionally biased region" description="Basic and acidic residues" evidence="7">
    <location>
        <begin position="193"/>
        <end position="203"/>
    </location>
</feature>
<keyword evidence="5" id="KW-0998">Cell outer membrane</keyword>
<dbReference type="InterPro" id="IPR050810">
    <property type="entry name" value="Bact_Secretion_Sys_Channel"/>
</dbReference>
<dbReference type="KEGG" id="smam:Mal15_47620"/>
<evidence type="ECO:0000256" key="6">
    <source>
        <dbReference type="RuleBase" id="RU004003"/>
    </source>
</evidence>
<feature type="region of interest" description="Disordered" evidence="7">
    <location>
        <begin position="122"/>
        <end position="145"/>
    </location>
</feature>
<feature type="region of interest" description="Disordered" evidence="7">
    <location>
        <begin position="1"/>
        <end position="38"/>
    </location>
</feature>